<protein>
    <submittedName>
        <fullName evidence="1">Uncharacterized protein</fullName>
    </submittedName>
</protein>
<sequence length="149" mass="16994">MEKDLSTLVDLVNQAYPELAIIVNLEEWLSGSFTPPVAFIETQSVTEKANSLTTYRVIADAGIVIHYPKEDGYYKAVSSEPLRTILRKEKYSYRGKADGLLIDINPSTLEVNNSKKDRTEITFRFEYLLTVPREKVEKINTFEVEGYHG</sequence>
<evidence type="ECO:0000313" key="1">
    <source>
        <dbReference type="EMBL" id="MCZ0810382.1"/>
    </source>
</evidence>
<evidence type="ECO:0000313" key="2">
    <source>
        <dbReference type="Proteomes" id="UP001077662"/>
    </source>
</evidence>
<reference evidence="1" key="1">
    <citation type="submission" date="2022-09" db="EMBL/GenBank/DDBJ databases">
        <title>Genome analysis and characterization of larvicidal activity of Brevibacillus strains.</title>
        <authorList>
            <person name="Patrusheva E.V."/>
            <person name="Izotova A.O."/>
            <person name="Toshchakov S.V."/>
            <person name="Sineoky S.P."/>
        </authorList>
    </citation>
    <scope>NUCLEOTIDE SEQUENCE</scope>
    <source>
        <strain evidence="1">VKPM_B-13247</strain>
    </source>
</reference>
<organism evidence="1 2">
    <name type="scientific">Brevibacillus laterosporus</name>
    <name type="common">Bacillus laterosporus</name>
    <dbReference type="NCBI Taxonomy" id="1465"/>
    <lineage>
        <taxon>Bacteria</taxon>
        <taxon>Bacillati</taxon>
        <taxon>Bacillota</taxon>
        <taxon>Bacilli</taxon>
        <taxon>Bacillales</taxon>
        <taxon>Paenibacillaceae</taxon>
        <taxon>Brevibacillus</taxon>
    </lineage>
</organism>
<dbReference type="AlphaFoldDB" id="A0AAP3DLN9"/>
<accession>A0AAP3DLN9</accession>
<dbReference type="Proteomes" id="UP001077662">
    <property type="component" value="Unassembled WGS sequence"/>
</dbReference>
<comment type="caution">
    <text evidence="1">The sequence shown here is derived from an EMBL/GenBank/DDBJ whole genome shotgun (WGS) entry which is preliminary data.</text>
</comment>
<name>A0AAP3DLN9_BRELA</name>
<dbReference type="RefSeq" id="WP_258435046.1">
    <property type="nucleotide sequence ID" value="NZ_JANSGW010000075.1"/>
</dbReference>
<proteinExistence type="predicted"/>
<gene>
    <name evidence="1" type="ORF">O0554_26480</name>
</gene>
<dbReference type="EMBL" id="JAPTNE010000075">
    <property type="protein sequence ID" value="MCZ0810382.1"/>
    <property type="molecule type" value="Genomic_DNA"/>
</dbReference>